<dbReference type="PANTHER" id="PTHR43037">
    <property type="entry name" value="UNNAMED PRODUCT-RELATED"/>
    <property type="match status" value="1"/>
</dbReference>
<protein>
    <submittedName>
        <fullName evidence="3">Alpha/beta hydrolase family esterase</fullName>
    </submittedName>
</protein>
<dbReference type="InterPro" id="IPR050955">
    <property type="entry name" value="Plant_Biomass_Hydrol_Est"/>
</dbReference>
<proteinExistence type="predicted"/>
<accession>A0ABV9YPJ4</accession>
<sequence>MGITTGLARSTRLMLAGRLQEATAEIQRSLGAASPMGSGPMSSGPMAGRFTPGSMSGAFTPGSFGAGRFGAGFPSGTFPGGSGFGGAGFGGTTTAGTGSTAPGSVTRGSANGLAYRLYVPTRPQSPAPLLVALHGGTQDADTFATSTGLDEVAEREGVVVVYPEQSRSANAMGYWNWFRPGDQVRDAGEPGQIAAVVREVSAAHEVDRDRVGVVGFSAGAAMAAVLAAVYPDVFCGAGVHSGLPYRAATDVGSAFAAMKSPPATVADAGPVPLCVIHGDADPTVAPANADAVVRSGLLARTGAREERTTGQVEGGRSWTRRRWSEDGGRVVVESWTVHGMTHDWSGGRAGASYADPTGPDASSLLVEFLGMRRS</sequence>
<evidence type="ECO:0000256" key="2">
    <source>
        <dbReference type="ARBA" id="ARBA00022801"/>
    </source>
</evidence>
<dbReference type="Gene3D" id="3.40.50.1820">
    <property type="entry name" value="alpha/beta hydrolase"/>
    <property type="match status" value="1"/>
</dbReference>
<keyword evidence="4" id="KW-1185">Reference proteome</keyword>
<keyword evidence="1" id="KW-0732">Signal</keyword>
<dbReference type="EMBL" id="JBHSIV010000012">
    <property type="protein sequence ID" value="MFC5063288.1"/>
    <property type="molecule type" value="Genomic_DNA"/>
</dbReference>
<dbReference type="GO" id="GO:0016787">
    <property type="term" value="F:hydrolase activity"/>
    <property type="evidence" value="ECO:0007669"/>
    <property type="project" value="UniProtKB-KW"/>
</dbReference>
<dbReference type="InterPro" id="IPR010126">
    <property type="entry name" value="Esterase_phb"/>
</dbReference>
<dbReference type="Pfam" id="PF10503">
    <property type="entry name" value="Esterase_PHB"/>
    <property type="match status" value="1"/>
</dbReference>
<evidence type="ECO:0000313" key="4">
    <source>
        <dbReference type="Proteomes" id="UP001595947"/>
    </source>
</evidence>
<organism evidence="3 4">
    <name type="scientific">Actinomycetospora atypica</name>
    <dbReference type="NCBI Taxonomy" id="1290095"/>
    <lineage>
        <taxon>Bacteria</taxon>
        <taxon>Bacillati</taxon>
        <taxon>Actinomycetota</taxon>
        <taxon>Actinomycetes</taxon>
        <taxon>Pseudonocardiales</taxon>
        <taxon>Pseudonocardiaceae</taxon>
        <taxon>Actinomycetospora</taxon>
    </lineage>
</organism>
<name>A0ABV9YPJ4_9PSEU</name>
<dbReference type="SUPFAM" id="SSF53474">
    <property type="entry name" value="alpha/beta-Hydrolases"/>
    <property type="match status" value="2"/>
</dbReference>
<gene>
    <name evidence="3" type="ORF">ACFPBZ_13795</name>
</gene>
<dbReference type="Proteomes" id="UP001595947">
    <property type="component" value="Unassembled WGS sequence"/>
</dbReference>
<reference evidence="4" key="1">
    <citation type="journal article" date="2019" name="Int. J. Syst. Evol. Microbiol.">
        <title>The Global Catalogue of Microorganisms (GCM) 10K type strain sequencing project: providing services to taxonomists for standard genome sequencing and annotation.</title>
        <authorList>
            <consortium name="The Broad Institute Genomics Platform"/>
            <consortium name="The Broad Institute Genome Sequencing Center for Infectious Disease"/>
            <person name="Wu L."/>
            <person name="Ma J."/>
        </authorList>
    </citation>
    <scope>NUCLEOTIDE SEQUENCE [LARGE SCALE GENOMIC DNA]</scope>
    <source>
        <strain evidence="4">CGMCC 4.7093</strain>
    </source>
</reference>
<dbReference type="InterPro" id="IPR029058">
    <property type="entry name" value="AB_hydrolase_fold"/>
</dbReference>
<comment type="caution">
    <text evidence="3">The sequence shown here is derived from an EMBL/GenBank/DDBJ whole genome shotgun (WGS) entry which is preliminary data.</text>
</comment>
<keyword evidence="2 3" id="KW-0378">Hydrolase</keyword>
<evidence type="ECO:0000256" key="1">
    <source>
        <dbReference type="ARBA" id="ARBA00022729"/>
    </source>
</evidence>
<dbReference type="PANTHER" id="PTHR43037:SF1">
    <property type="entry name" value="BLL1128 PROTEIN"/>
    <property type="match status" value="1"/>
</dbReference>
<dbReference type="RefSeq" id="WP_378036634.1">
    <property type="nucleotide sequence ID" value="NZ_JBHSIV010000012.1"/>
</dbReference>
<evidence type="ECO:0000313" key="3">
    <source>
        <dbReference type="EMBL" id="MFC5063288.1"/>
    </source>
</evidence>
<dbReference type="NCBIfam" id="TIGR01840">
    <property type="entry name" value="esterase_phb"/>
    <property type="match status" value="1"/>
</dbReference>